<accession>A0ABS3ST89</accession>
<proteinExistence type="predicted"/>
<dbReference type="Proteomes" id="UP000681315">
    <property type="component" value="Unassembled WGS sequence"/>
</dbReference>
<organism evidence="2 3">
    <name type="scientific">Gelidibacter pelagius</name>
    <dbReference type="NCBI Taxonomy" id="2819985"/>
    <lineage>
        <taxon>Bacteria</taxon>
        <taxon>Pseudomonadati</taxon>
        <taxon>Bacteroidota</taxon>
        <taxon>Flavobacteriia</taxon>
        <taxon>Flavobacteriales</taxon>
        <taxon>Flavobacteriaceae</taxon>
        <taxon>Gelidibacter</taxon>
    </lineage>
</organism>
<evidence type="ECO:0000313" key="3">
    <source>
        <dbReference type="Proteomes" id="UP000681315"/>
    </source>
</evidence>
<comment type="caution">
    <text evidence="2">The sequence shown here is derived from an EMBL/GenBank/DDBJ whole genome shotgun (WGS) entry which is preliminary data.</text>
</comment>
<evidence type="ECO:0000313" key="2">
    <source>
        <dbReference type="EMBL" id="MBO3098152.1"/>
    </source>
</evidence>
<dbReference type="RefSeq" id="WP_208233295.1">
    <property type="nucleotide sequence ID" value="NZ_JAGEVG010000007.1"/>
</dbReference>
<keyword evidence="3" id="KW-1185">Reference proteome</keyword>
<dbReference type="EMBL" id="JAGEVG010000007">
    <property type="protein sequence ID" value="MBO3098152.1"/>
    <property type="molecule type" value="Genomic_DNA"/>
</dbReference>
<reference evidence="2 3" key="1">
    <citation type="submission" date="2021-03" db="EMBL/GenBank/DDBJ databases">
        <title>Gelidibacter sp. nov., isolated from costal sediment.</title>
        <authorList>
            <person name="Lun K.-Y."/>
        </authorList>
    </citation>
    <scope>NUCLEOTIDE SEQUENCE [LARGE SCALE GENOMIC DNA]</scope>
    <source>
        <strain evidence="2 3">DF109</strain>
    </source>
</reference>
<gene>
    <name evidence="2" type="ORF">J4051_07730</name>
</gene>
<name>A0ABS3ST89_9FLAO</name>
<sequence>MKAYIVLILLFFSISSVAQIDYKRQLDSLTIVHKVCIIENSIRNQRVKLDHLRKQKQSLNSQLAEIQSFKLGRTDVEKETQLTEINLLIETNATALTAAGVQLTTLINELVLANEDVKALQNQNTID</sequence>
<keyword evidence="1" id="KW-0175">Coiled coil</keyword>
<feature type="coiled-coil region" evidence="1">
    <location>
        <begin position="42"/>
        <end position="69"/>
    </location>
</feature>
<evidence type="ECO:0000256" key="1">
    <source>
        <dbReference type="SAM" id="Coils"/>
    </source>
</evidence>
<protein>
    <submittedName>
        <fullName evidence="2">Uncharacterized protein</fullName>
    </submittedName>
</protein>